<dbReference type="EMBL" id="JAFLRJ010000265">
    <property type="protein sequence ID" value="MBO0515237.1"/>
    <property type="molecule type" value="Genomic_DNA"/>
</dbReference>
<evidence type="ECO:0000313" key="3">
    <source>
        <dbReference type="Proteomes" id="UP000664167"/>
    </source>
</evidence>
<evidence type="ECO:0000259" key="1">
    <source>
        <dbReference type="Pfam" id="PF06527"/>
    </source>
</evidence>
<accession>A0A939JJX9</accession>
<organism evidence="2 3">
    <name type="scientific">Streptomyces beijiangensis</name>
    <dbReference type="NCBI Taxonomy" id="163361"/>
    <lineage>
        <taxon>Bacteria</taxon>
        <taxon>Bacillati</taxon>
        <taxon>Actinomycetota</taxon>
        <taxon>Actinomycetes</taxon>
        <taxon>Kitasatosporales</taxon>
        <taxon>Streptomycetaceae</taxon>
        <taxon>Streptomyces</taxon>
    </lineage>
</organism>
<proteinExistence type="predicted"/>
<keyword evidence="3" id="KW-1185">Reference proteome</keyword>
<gene>
    <name evidence="2" type="ORF">J0695_26080</name>
</gene>
<reference evidence="2" key="1">
    <citation type="submission" date="2021-03" db="EMBL/GenBank/DDBJ databases">
        <title>Streptomyces poriferae sp. nov., a novel marine sponge-derived Actinobacteria species with anti-MRSA activity.</title>
        <authorList>
            <person name="Sandoval-Powers M."/>
            <person name="Kralova S."/>
            <person name="Nguyen G.-S."/>
            <person name="Fawwal D."/>
            <person name="Degnes K."/>
            <person name="Klinkenberg G."/>
            <person name="Sletta H."/>
            <person name="Wentzel A."/>
            <person name="Liles M.R."/>
        </authorList>
    </citation>
    <scope>NUCLEOTIDE SEQUENCE</scope>
    <source>
        <strain evidence="2">DSM 41794</strain>
    </source>
</reference>
<protein>
    <submittedName>
        <fullName evidence="2">TniQ family protein</fullName>
    </submittedName>
</protein>
<dbReference type="RefSeq" id="WP_206965887.1">
    <property type="nucleotide sequence ID" value="NZ_JAFLRJ010000265.1"/>
</dbReference>
<dbReference type="Pfam" id="PF06527">
    <property type="entry name" value="TniQ"/>
    <property type="match status" value="1"/>
</dbReference>
<feature type="domain" description="TniQ" evidence="1">
    <location>
        <begin position="8"/>
        <end position="51"/>
    </location>
</feature>
<dbReference type="Proteomes" id="UP000664167">
    <property type="component" value="Unassembled WGS sequence"/>
</dbReference>
<comment type="caution">
    <text evidence="2">The sequence shown here is derived from an EMBL/GenBank/DDBJ whole genome shotgun (WGS) entry which is preliminary data.</text>
</comment>
<dbReference type="InterPro" id="IPR009492">
    <property type="entry name" value="TniQ"/>
</dbReference>
<sequence length="83" mass="9912">MDGARDFIRTEFRLRHHSRWCPCCIRENCGRWMLRWRLAWSYACLIHEVFLAFRCPSPPPQARQVCTTTLPSSTEAQRWTPLC</sequence>
<evidence type="ECO:0000313" key="2">
    <source>
        <dbReference type="EMBL" id="MBO0515237.1"/>
    </source>
</evidence>
<dbReference type="AlphaFoldDB" id="A0A939JJX9"/>
<name>A0A939JJX9_9ACTN</name>